<evidence type="ECO:0000256" key="6">
    <source>
        <dbReference type="ARBA" id="ARBA00022989"/>
    </source>
</evidence>
<dbReference type="PROSITE" id="PS00311">
    <property type="entry name" value="LAMP_2"/>
    <property type="match status" value="1"/>
</dbReference>
<feature type="region of interest" description="Disordered" evidence="15">
    <location>
        <begin position="185"/>
        <end position="204"/>
    </location>
</feature>
<evidence type="ECO:0000256" key="1">
    <source>
        <dbReference type="ARBA" id="ARBA00004251"/>
    </source>
</evidence>
<feature type="non-terminal residue" evidence="19">
    <location>
        <position position="407"/>
    </location>
</feature>
<proteinExistence type="inferred from homology"/>
<comment type="caution">
    <text evidence="14">Lacks conserved residue(s) required for the propagation of feature annotation.</text>
</comment>
<evidence type="ECO:0000256" key="3">
    <source>
        <dbReference type="ARBA" id="ARBA00022692"/>
    </source>
</evidence>
<protein>
    <recommendedName>
        <fullName evidence="13">Lysosome-associated membrane glycoprotein 1</fullName>
    </recommendedName>
</protein>
<evidence type="ECO:0000256" key="12">
    <source>
        <dbReference type="ARBA" id="ARBA00060404"/>
    </source>
</evidence>
<dbReference type="GO" id="GO:0005765">
    <property type="term" value="C:lysosomal membrane"/>
    <property type="evidence" value="ECO:0007669"/>
    <property type="project" value="UniProtKB-SubCell"/>
</dbReference>
<comment type="caution">
    <text evidence="19">The sequence shown here is derived from an EMBL/GenBank/DDBJ whole genome shotgun (WGS) entry which is preliminary data.</text>
</comment>
<dbReference type="PRINTS" id="PR00336">
    <property type="entry name" value="LYSASSOCTDMP"/>
</dbReference>
<keyword evidence="7 14" id="KW-0472">Membrane</keyword>
<dbReference type="PANTHER" id="PTHR11506:SF27">
    <property type="entry name" value="LYSOSOME-ASSOCIATED MEMBRANE GLYCOPROTEIN 1"/>
    <property type="match status" value="1"/>
</dbReference>
<dbReference type="GO" id="GO:0031902">
    <property type="term" value="C:late endosome membrane"/>
    <property type="evidence" value="ECO:0007669"/>
    <property type="project" value="TreeGrafter"/>
</dbReference>
<feature type="domain" description="Lysosome-associated membrane glycoprotein 2-like transmembrane" evidence="18">
    <location>
        <begin position="374"/>
        <end position="405"/>
    </location>
</feature>
<evidence type="ECO:0000256" key="7">
    <source>
        <dbReference type="ARBA" id="ARBA00023136"/>
    </source>
</evidence>
<feature type="non-terminal residue" evidence="19">
    <location>
        <position position="1"/>
    </location>
</feature>
<evidence type="ECO:0000256" key="4">
    <source>
        <dbReference type="ARBA" id="ARBA00022729"/>
    </source>
</evidence>
<dbReference type="PROSITE" id="PS00310">
    <property type="entry name" value="LAMP_1"/>
    <property type="match status" value="1"/>
</dbReference>
<dbReference type="Gene3D" id="2.40.160.110">
    <property type="match status" value="2"/>
</dbReference>
<feature type="disulfide bond" evidence="14">
    <location>
        <begin position="328"/>
        <end position="365"/>
    </location>
</feature>
<evidence type="ECO:0000313" key="19">
    <source>
        <dbReference type="EMBL" id="NWS59488.1"/>
    </source>
</evidence>
<evidence type="ECO:0000256" key="11">
    <source>
        <dbReference type="ARBA" id="ARBA00037817"/>
    </source>
</evidence>
<evidence type="ECO:0000256" key="13">
    <source>
        <dbReference type="ARBA" id="ARBA00074383"/>
    </source>
</evidence>
<dbReference type="Pfam" id="PF01299">
    <property type="entry name" value="Lamp2-like_luminal"/>
    <property type="match status" value="2"/>
</dbReference>
<evidence type="ECO:0000256" key="16">
    <source>
        <dbReference type="SAM" id="Phobius"/>
    </source>
</evidence>
<dbReference type="CDD" id="cd12087">
    <property type="entry name" value="TM_EGFR-like"/>
    <property type="match status" value="1"/>
</dbReference>
<evidence type="ECO:0000313" key="20">
    <source>
        <dbReference type="Proteomes" id="UP000541181"/>
    </source>
</evidence>
<keyword evidence="8 14" id="KW-1015">Disulfide bond</keyword>
<evidence type="ECO:0000256" key="9">
    <source>
        <dbReference type="ARBA" id="ARBA00023180"/>
    </source>
</evidence>
<feature type="domain" description="Lysosome-associated membrane glycoprotein 2-like luminal" evidence="17">
    <location>
        <begin position="207"/>
        <end position="354"/>
    </location>
</feature>
<dbReference type="GO" id="GO:0005886">
    <property type="term" value="C:plasma membrane"/>
    <property type="evidence" value="ECO:0007669"/>
    <property type="project" value="UniProtKB-SubCell"/>
</dbReference>
<keyword evidence="3 14" id="KW-0812">Transmembrane</keyword>
<evidence type="ECO:0000259" key="17">
    <source>
        <dbReference type="Pfam" id="PF01299"/>
    </source>
</evidence>
<dbReference type="PANTHER" id="PTHR11506">
    <property type="entry name" value="LYSOSOME-ASSOCIATED MEMBRANE GLYCOPROTEIN"/>
    <property type="match status" value="1"/>
</dbReference>
<dbReference type="InterPro" id="IPR048524">
    <property type="entry name" value="Lamp2-like_TM"/>
</dbReference>
<name>A0A7K5GR54_9AVES</name>
<keyword evidence="5" id="KW-0967">Endosome</keyword>
<evidence type="ECO:0000256" key="2">
    <source>
        <dbReference type="ARBA" id="ARBA00022475"/>
    </source>
</evidence>
<feature type="transmembrane region" description="Helical" evidence="16">
    <location>
        <begin position="372"/>
        <end position="395"/>
    </location>
</feature>
<feature type="disulfide bond" evidence="14">
    <location>
        <begin position="135"/>
        <end position="171"/>
    </location>
</feature>
<organism evidence="19 20">
    <name type="scientific">Chunga burmeisteri</name>
    <name type="common">Black-legged seriema</name>
    <dbReference type="NCBI Taxonomy" id="1352770"/>
    <lineage>
        <taxon>Eukaryota</taxon>
        <taxon>Metazoa</taxon>
        <taxon>Chordata</taxon>
        <taxon>Craniata</taxon>
        <taxon>Vertebrata</taxon>
        <taxon>Euteleostomi</taxon>
        <taxon>Archelosauria</taxon>
        <taxon>Archosauria</taxon>
        <taxon>Dinosauria</taxon>
        <taxon>Saurischia</taxon>
        <taxon>Theropoda</taxon>
        <taxon>Coelurosauria</taxon>
        <taxon>Aves</taxon>
        <taxon>Neognathae</taxon>
        <taxon>Neoaves</taxon>
        <taxon>Telluraves</taxon>
        <taxon>Australaves</taxon>
        <taxon>Cariamiformes</taxon>
        <taxon>Cariamidae</taxon>
        <taxon>Chunga</taxon>
    </lineage>
</organism>
<gene>
    <name evidence="19" type="primary">Lamp1</name>
    <name evidence="19" type="ORF">CHUBUR_R05050</name>
</gene>
<keyword evidence="6 16" id="KW-1133">Transmembrane helix</keyword>
<sequence length="407" mass="44266">LTGFLQASSSFEVKDSSGKVCITADLIVAFSVEYKSNGQKEFAHFFLPQNATVEPQSSCGKVNTSHPVLVLGFGAGHSLSLNFSENADKYQVEELVFYYNLSDTTLFHNSTAGKMKTSLSHRTIIQAYMGTKYRCISSKHVNMKNVNITFSNVTLEAYITNGTSSMNKTECAEDMVSTTAVVPTTPKQTTSQVPTTSPAPTASPANPAIGKYNVTGPNGTCVLAYMGLQLNITYLKKDEKMGLDLLNFMPHNTTFSGKCDNTSAFLNLTFEKTRVIFRFALNASTEKFFLQGVNVSTTLPPEAKVPKFEASNNSMSELSATVGNSYKCSAEENLQVTDKALVNVFNVQVQVFKIDGDKFGAVEECQLDENNMLIPIIVGAALAGLVLIVLIAYLIGRKRSHAGYQTI</sequence>
<accession>A0A7K5GR54</accession>
<dbReference type="OrthoDB" id="10037042at2759"/>
<feature type="domain" description="Lysosome-associated membrane glycoprotein 2-like luminal" evidence="17">
    <location>
        <begin position="9"/>
        <end position="158"/>
    </location>
</feature>
<keyword evidence="20" id="KW-1185">Reference proteome</keyword>
<keyword evidence="10 14" id="KW-0458">Lysosome</keyword>
<reference evidence="19 20" key="1">
    <citation type="submission" date="2019-09" db="EMBL/GenBank/DDBJ databases">
        <title>Bird 10,000 Genomes (B10K) Project - Family phase.</title>
        <authorList>
            <person name="Zhang G."/>
        </authorList>
    </citation>
    <scope>NUCLEOTIDE SEQUENCE [LARGE SCALE GENOMIC DNA]</scope>
    <source>
        <strain evidence="19">B10K-CU-031-22</strain>
    </source>
</reference>
<dbReference type="PROSITE" id="PS51407">
    <property type="entry name" value="LAMP_3"/>
    <property type="match status" value="1"/>
</dbReference>
<feature type="disulfide bond" evidence="14">
    <location>
        <begin position="221"/>
        <end position="259"/>
    </location>
</feature>
<dbReference type="Pfam" id="PF21222">
    <property type="entry name" value="Lamp2_2nd"/>
    <property type="match status" value="1"/>
</dbReference>
<evidence type="ECO:0000256" key="8">
    <source>
        <dbReference type="ARBA" id="ARBA00023157"/>
    </source>
</evidence>
<dbReference type="InterPro" id="IPR048528">
    <property type="entry name" value="Lamp2-like_luminal"/>
</dbReference>
<keyword evidence="4" id="KW-0732">Signal</keyword>
<dbReference type="FunFam" id="2.40.160.110:FF:000001">
    <property type="entry name" value="lysosome-associated membrane glycoprotein 2 isoform X2"/>
    <property type="match status" value="1"/>
</dbReference>
<evidence type="ECO:0000256" key="5">
    <source>
        <dbReference type="ARBA" id="ARBA00022753"/>
    </source>
</evidence>
<dbReference type="EMBL" id="VZRC01000431">
    <property type="protein sequence ID" value="NWS59488.1"/>
    <property type="molecule type" value="Genomic_DNA"/>
</dbReference>
<evidence type="ECO:0000256" key="15">
    <source>
        <dbReference type="SAM" id="MobiDB-lite"/>
    </source>
</evidence>
<comment type="subcellular location">
    <subcellularLocation>
        <location evidence="1">Cell membrane</location>
        <topology evidence="1">Single-pass type I membrane protein</topology>
    </subcellularLocation>
    <subcellularLocation>
        <location evidence="12">Cytolytic granule membrane</location>
        <topology evidence="12">Single-pass type I membrane protein</topology>
    </subcellularLocation>
    <subcellularLocation>
        <location evidence="11">Late endosome membrane</location>
        <topology evidence="11">Single-pass type I membrane protein</topology>
    </subcellularLocation>
    <subcellularLocation>
        <location evidence="14">Lysosome membrane</location>
        <topology evidence="14">Single-pass type I membrane protein</topology>
    </subcellularLocation>
</comment>
<keyword evidence="9" id="KW-0325">Glycoprotein</keyword>
<dbReference type="Proteomes" id="UP000541181">
    <property type="component" value="Unassembled WGS sequence"/>
</dbReference>
<evidence type="ECO:0000259" key="18">
    <source>
        <dbReference type="Pfam" id="PF21222"/>
    </source>
</evidence>
<dbReference type="InterPro" id="IPR002000">
    <property type="entry name" value="Lysosome-assoc_membr_glycop"/>
</dbReference>
<dbReference type="GO" id="GO:0072594">
    <property type="term" value="P:establishment of protein localization to organelle"/>
    <property type="evidence" value="ECO:0007669"/>
    <property type="project" value="TreeGrafter"/>
</dbReference>
<comment type="similarity">
    <text evidence="14">Belongs to the LAMP family.</text>
</comment>
<evidence type="ECO:0000256" key="14">
    <source>
        <dbReference type="PROSITE-ProRule" id="PRU00740"/>
    </source>
</evidence>
<evidence type="ECO:0000256" key="10">
    <source>
        <dbReference type="ARBA" id="ARBA00023228"/>
    </source>
</evidence>
<keyword evidence="2" id="KW-1003">Cell membrane</keyword>
<dbReference type="InterPro" id="IPR018134">
    <property type="entry name" value="LAMP_CS"/>
</dbReference>
<dbReference type="AlphaFoldDB" id="A0A7K5GR54"/>